<dbReference type="AlphaFoldDB" id="A0AAU9S1J6"/>
<organism evidence="2 3">
    <name type="scientific">Thlaspi arvense</name>
    <name type="common">Field penny-cress</name>
    <dbReference type="NCBI Taxonomy" id="13288"/>
    <lineage>
        <taxon>Eukaryota</taxon>
        <taxon>Viridiplantae</taxon>
        <taxon>Streptophyta</taxon>
        <taxon>Embryophyta</taxon>
        <taxon>Tracheophyta</taxon>
        <taxon>Spermatophyta</taxon>
        <taxon>Magnoliopsida</taxon>
        <taxon>eudicotyledons</taxon>
        <taxon>Gunneridae</taxon>
        <taxon>Pentapetalae</taxon>
        <taxon>rosids</taxon>
        <taxon>malvids</taxon>
        <taxon>Brassicales</taxon>
        <taxon>Brassicaceae</taxon>
        <taxon>Thlaspideae</taxon>
        <taxon>Thlaspi</taxon>
    </lineage>
</organism>
<reference evidence="2 3" key="1">
    <citation type="submission" date="2022-03" db="EMBL/GenBank/DDBJ databases">
        <authorList>
            <person name="Nunn A."/>
            <person name="Chopra R."/>
            <person name="Nunn A."/>
            <person name="Contreras Garrido A."/>
        </authorList>
    </citation>
    <scope>NUCLEOTIDE SEQUENCE [LARGE SCALE GENOMIC DNA]</scope>
</reference>
<dbReference type="Proteomes" id="UP000836841">
    <property type="component" value="Chromosome 3"/>
</dbReference>
<gene>
    <name evidence="2" type="ORF">TAV2_LOCUS10686</name>
</gene>
<dbReference type="EMBL" id="OU466859">
    <property type="protein sequence ID" value="CAH2055131.1"/>
    <property type="molecule type" value="Genomic_DNA"/>
</dbReference>
<evidence type="ECO:0000313" key="3">
    <source>
        <dbReference type="Proteomes" id="UP000836841"/>
    </source>
</evidence>
<evidence type="ECO:0000256" key="1">
    <source>
        <dbReference type="SAM" id="MobiDB-lite"/>
    </source>
</evidence>
<name>A0AAU9S1J6_THLAR</name>
<accession>A0AAU9S1J6</accession>
<keyword evidence="3" id="KW-1185">Reference proteome</keyword>
<proteinExistence type="predicted"/>
<evidence type="ECO:0000313" key="2">
    <source>
        <dbReference type="EMBL" id="CAH2055131.1"/>
    </source>
</evidence>
<protein>
    <submittedName>
        <fullName evidence="2">Uncharacterized protein</fullName>
    </submittedName>
</protein>
<feature type="region of interest" description="Disordered" evidence="1">
    <location>
        <begin position="1"/>
        <end position="28"/>
    </location>
</feature>
<sequence length="72" mass="7687">MAVLKYPQVGSSSGSRSRTRNHTAANPGLIAGLLSKNQKGNEPGAVEAFIGQLRLKAWHQETPMIGLSLSTR</sequence>